<gene>
    <name evidence="2" type="ORF">LTR91_003425</name>
</gene>
<accession>A0AAN6KYB4</accession>
<dbReference type="CDD" id="cd12148">
    <property type="entry name" value="fungal_TF_MHR"/>
    <property type="match status" value="1"/>
</dbReference>
<evidence type="ECO:0000256" key="1">
    <source>
        <dbReference type="SAM" id="MobiDB-lite"/>
    </source>
</evidence>
<keyword evidence="3" id="KW-1185">Reference proteome</keyword>
<proteinExistence type="predicted"/>
<evidence type="ECO:0000313" key="2">
    <source>
        <dbReference type="EMBL" id="KAK1007216.1"/>
    </source>
</evidence>
<organism evidence="2 3">
    <name type="scientific">Friedmanniomyces endolithicus</name>
    <dbReference type="NCBI Taxonomy" id="329885"/>
    <lineage>
        <taxon>Eukaryota</taxon>
        <taxon>Fungi</taxon>
        <taxon>Dikarya</taxon>
        <taxon>Ascomycota</taxon>
        <taxon>Pezizomycotina</taxon>
        <taxon>Dothideomycetes</taxon>
        <taxon>Dothideomycetidae</taxon>
        <taxon>Mycosphaerellales</taxon>
        <taxon>Teratosphaeriaceae</taxon>
        <taxon>Friedmanniomyces</taxon>
    </lineage>
</organism>
<sequence length="692" mass="75575">MSALRPHDLPCAQLNCRRPTTKSPLLVALGRCDILSTLLGAASNVRASSVAARNPESLRLSSRERIARLEGEIAGLWRYVKAQQPNGAAGTTDSVIDEVTDDGQVGNGEIDSESEVSDASPATALLFNNSLLDSQDVPEQVSQHPRQQKSSEARLSRARSALQCLIVPEENAAALVARAAEWVTWANSIAPLVFVARTKDELMLDWDQARGPDAQPTMIAAVLLITAMTIHLAPQSSLHGQLSDASAYSKTVSDVIETYIVNDDFFAGSLEGIEVCLLFERLHFAHARFQKVWLSLRRTIALAEIIGLPRASVTPSRDRSDKSGWTCNGQTREEAGALLWQAACTMERLAGCMFGLPITAKMDPFPTERPVFGGTHLVPQAYFCRLADIAGQIPALDDLYAKGRSSHQLCSMVLNIDSKFRDLASLAPRSWWDVHPNPERITVDLVFQYFHQYFTARAHLQLALNNDARNIYAYSHMVCTEACRNLAVRYAALRPLVLGGFFPVRLFDVQALTAAVFLLHTCYCPGSSQTTEAAQTPSSRVLIQQIVDSMDLASQGIAGHFAQEAARTIRSLAALLSNNSTTDSPYISLRVPLLGRIHVRRQDAKPKSAESLAGSSAAPPPTREIRDAASMPLLRSGRTAIVAPLNAVANDPNSWSMEISEVVPFLTDDAYTQDQWLMLGDFNTGDSGFEHI</sequence>
<protein>
    <recommendedName>
        <fullName evidence="4">Transcription factor domain-containing protein</fullName>
    </recommendedName>
</protein>
<dbReference type="PANTHER" id="PTHR47840:SF3">
    <property type="entry name" value="ZN(II)2CYS6 TRANSCRIPTION FACTOR (EUROFUNG)"/>
    <property type="match status" value="1"/>
</dbReference>
<feature type="region of interest" description="Disordered" evidence="1">
    <location>
        <begin position="604"/>
        <end position="625"/>
    </location>
</feature>
<dbReference type="Proteomes" id="UP001175353">
    <property type="component" value="Unassembled WGS sequence"/>
</dbReference>
<comment type="caution">
    <text evidence="2">The sequence shown here is derived from an EMBL/GenBank/DDBJ whole genome shotgun (WGS) entry which is preliminary data.</text>
</comment>
<feature type="region of interest" description="Disordered" evidence="1">
    <location>
        <begin position="86"/>
        <end position="119"/>
    </location>
</feature>
<dbReference type="EMBL" id="JAUJLE010000018">
    <property type="protein sequence ID" value="KAK1007216.1"/>
    <property type="molecule type" value="Genomic_DNA"/>
</dbReference>
<evidence type="ECO:0000313" key="3">
    <source>
        <dbReference type="Proteomes" id="UP001175353"/>
    </source>
</evidence>
<name>A0AAN6KYB4_9PEZI</name>
<dbReference type="AlphaFoldDB" id="A0AAN6KYB4"/>
<reference evidence="2" key="1">
    <citation type="submission" date="2023-06" db="EMBL/GenBank/DDBJ databases">
        <title>Black Yeasts Isolated from many extreme environments.</title>
        <authorList>
            <person name="Coleine C."/>
            <person name="Stajich J.E."/>
            <person name="Selbmann L."/>
        </authorList>
    </citation>
    <scope>NUCLEOTIDE SEQUENCE</scope>
    <source>
        <strain evidence="2">CCFEE 5200</strain>
    </source>
</reference>
<evidence type="ECO:0008006" key="4">
    <source>
        <dbReference type="Google" id="ProtNLM"/>
    </source>
</evidence>
<dbReference type="PANTHER" id="PTHR47840">
    <property type="entry name" value="ZN(II)2CYS6 TRANSCRIPTION FACTOR (EUROFUNG)-RELATED"/>
    <property type="match status" value="1"/>
</dbReference>